<reference evidence="4" key="1">
    <citation type="submission" date="2021-06" db="EMBL/GenBank/DDBJ databases">
        <authorList>
            <person name="Kallberg Y."/>
            <person name="Tangrot J."/>
            <person name="Rosling A."/>
        </authorList>
    </citation>
    <scope>NUCLEOTIDE SEQUENCE</scope>
    <source>
        <strain evidence="4">FL966</strain>
    </source>
</reference>
<dbReference type="Pfam" id="PF05368">
    <property type="entry name" value="NmrA"/>
    <property type="match status" value="1"/>
</dbReference>
<dbReference type="Gene3D" id="3.90.25.10">
    <property type="entry name" value="UDP-galactose 4-epimerase, domain 1"/>
    <property type="match status" value="1"/>
</dbReference>
<keyword evidence="5" id="KW-1185">Reference proteome</keyword>
<dbReference type="EMBL" id="CAJVQA010008133">
    <property type="protein sequence ID" value="CAG8666995.1"/>
    <property type="molecule type" value="Genomic_DNA"/>
</dbReference>
<dbReference type="Proteomes" id="UP000789759">
    <property type="component" value="Unassembled WGS sequence"/>
</dbReference>
<gene>
    <name evidence="4" type="ORF">CPELLU_LOCUS10075</name>
</gene>
<evidence type="ECO:0000256" key="2">
    <source>
        <dbReference type="ARBA" id="ARBA00022857"/>
    </source>
</evidence>
<dbReference type="InterPro" id="IPR008030">
    <property type="entry name" value="NmrA-like"/>
</dbReference>
<dbReference type="OrthoDB" id="3358371at2759"/>
<sequence>MFFESKYTGGSVINALLATGKYRVRSLTLNPESDKAKALVAKGAEAFKANLSNREDVKNALNGADIAFIVTNFFDLSIFPDNMAEEERQGKMIADIAKEVGLNWLLYSSLPDTPDYKVIHFYNKKYQFINFGYSERHIYLHEFLCYEFWYIFPVITKEDETSEFVVPLVNKNTTIEIVDPETDTGITKVIEEGPEKWNGKKVPAVSESISFGKIAKILTKVTGRQFKLRSPGCEETEREFPYLASEEMLDMSCWFNSYRVVRSDKEIDISITKILHPYVTTFEQYAYKK</sequence>
<keyword evidence="2" id="KW-0521">NADP</keyword>
<dbReference type="PANTHER" id="PTHR42748:SF7">
    <property type="entry name" value="NMRA LIKE REDOX SENSOR 1-RELATED"/>
    <property type="match status" value="1"/>
</dbReference>
<dbReference type="InterPro" id="IPR051164">
    <property type="entry name" value="NmrA-like_oxidored"/>
</dbReference>
<dbReference type="AlphaFoldDB" id="A0A9N9HE46"/>
<dbReference type="SUPFAM" id="SSF51735">
    <property type="entry name" value="NAD(P)-binding Rossmann-fold domains"/>
    <property type="match status" value="1"/>
</dbReference>
<accession>A0A9N9HE46</accession>
<protein>
    <submittedName>
        <fullName evidence="4">16357_t:CDS:1</fullName>
    </submittedName>
</protein>
<dbReference type="PANTHER" id="PTHR42748">
    <property type="entry name" value="NITROGEN METABOLITE REPRESSION PROTEIN NMRA FAMILY MEMBER"/>
    <property type="match status" value="1"/>
</dbReference>
<proteinExistence type="inferred from homology"/>
<dbReference type="InterPro" id="IPR036291">
    <property type="entry name" value="NAD(P)-bd_dom_sf"/>
</dbReference>
<evidence type="ECO:0000313" key="5">
    <source>
        <dbReference type="Proteomes" id="UP000789759"/>
    </source>
</evidence>
<feature type="domain" description="NmrA-like" evidence="3">
    <location>
        <begin position="8"/>
        <end position="286"/>
    </location>
</feature>
<evidence type="ECO:0000313" key="4">
    <source>
        <dbReference type="EMBL" id="CAG8666995.1"/>
    </source>
</evidence>
<dbReference type="Gene3D" id="3.40.50.720">
    <property type="entry name" value="NAD(P)-binding Rossmann-like Domain"/>
    <property type="match status" value="1"/>
</dbReference>
<evidence type="ECO:0000256" key="1">
    <source>
        <dbReference type="ARBA" id="ARBA00006328"/>
    </source>
</evidence>
<evidence type="ECO:0000259" key="3">
    <source>
        <dbReference type="Pfam" id="PF05368"/>
    </source>
</evidence>
<comment type="caution">
    <text evidence="4">The sequence shown here is derived from an EMBL/GenBank/DDBJ whole genome shotgun (WGS) entry which is preliminary data.</text>
</comment>
<name>A0A9N9HE46_9GLOM</name>
<organism evidence="4 5">
    <name type="scientific">Cetraspora pellucida</name>
    <dbReference type="NCBI Taxonomy" id="1433469"/>
    <lineage>
        <taxon>Eukaryota</taxon>
        <taxon>Fungi</taxon>
        <taxon>Fungi incertae sedis</taxon>
        <taxon>Mucoromycota</taxon>
        <taxon>Glomeromycotina</taxon>
        <taxon>Glomeromycetes</taxon>
        <taxon>Diversisporales</taxon>
        <taxon>Gigasporaceae</taxon>
        <taxon>Cetraspora</taxon>
    </lineage>
</organism>
<comment type="similarity">
    <text evidence="1">Belongs to the NmrA-type oxidoreductase family.</text>
</comment>